<dbReference type="EMBL" id="JACJID010000002">
    <property type="protein sequence ID" value="MBA8925899.1"/>
    <property type="molecule type" value="Genomic_DNA"/>
</dbReference>
<protein>
    <submittedName>
        <fullName evidence="1">Uncharacterized protein</fullName>
    </submittedName>
</protein>
<proteinExistence type="predicted"/>
<organism evidence="1 2">
    <name type="scientific">Kutzneria viridogrisea</name>
    <dbReference type="NCBI Taxonomy" id="47990"/>
    <lineage>
        <taxon>Bacteria</taxon>
        <taxon>Bacillati</taxon>
        <taxon>Actinomycetota</taxon>
        <taxon>Actinomycetes</taxon>
        <taxon>Pseudonocardiales</taxon>
        <taxon>Pseudonocardiaceae</taxon>
        <taxon>Kutzneria</taxon>
    </lineage>
</organism>
<name>A0ABR6BH44_9PSEU</name>
<evidence type="ECO:0000313" key="1">
    <source>
        <dbReference type="EMBL" id="MBA8925899.1"/>
    </source>
</evidence>
<keyword evidence="2" id="KW-1185">Reference proteome</keyword>
<evidence type="ECO:0000313" key="2">
    <source>
        <dbReference type="Proteomes" id="UP000517916"/>
    </source>
</evidence>
<accession>A0ABR6BH44</accession>
<reference evidence="1 2" key="1">
    <citation type="submission" date="2020-08" db="EMBL/GenBank/DDBJ databases">
        <title>Genomic Encyclopedia of Archaeal and Bacterial Type Strains, Phase II (KMG-II): from individual species to whole genera.</title>
        <authorList>
            <person name="Goeker M."/>
        </authorList>
    </citation>
    <scope>NUCLEOTIDE SEQUENCE [LARGE SCALE GENOMIC DNA]</scope>
    <source>
        <strain evidence="1 2">DSM 43850</strain>
    </source>
</reference>
<dbReference type="RefSeq" id="WP_182837518.1">
    <property type="nucleotide sequence ID" value="NZ_BAAABQ010000059.1"/>
</dbReference>
<comment type="caution">
    <text evidence="1">The sequence shown here is derived from an EMBL/GenBank/DDBJ whole genome shotgun (WGS) entry which is preliminary data.</text>
</comment>
<sequence length="108" mass="11936">MPLTVQAELRARLTGRGSFALLAGRLVHRDRDRIRGDVRGRPPVFASHRCGVLPAADDVEPRHVRAVTEYLSRLHAATHADEDPVLWHIVTSLGGRVIGLTDTQTPPY</sequence>
<gene>
    <name evidence="1" type="ORF">BC739_003098</name>
</gene>
<dbReference type="Proteomes" id="UP000517916">
    <property type="component" value="Unassembled WGS sequence"/>
</dbReference>